<dbReference type="EMBL" id="BGZK01000039">
    <property type="protein sequence ID" value="GBP10066.1"/>
    <property type="molecule type" value="Genomic_DNA"/>
</dbReference>
<feature type="region of interest" description="Disordered" evidence="1">
    <location>
        <begin position="12"/>
        <end position="34"/>
    </location>
</feature>
<proteinExistence type="predicted"/>
<accession>A0A4C1T798</accession>
<comment type="caution">
    <text evidence="2">The sequence shown here is derived from an EMBL/GenBank/DDBJ whole genome shotgun (WGS) entry which is preliminary data.</text>
</comment>
<evidence type="ECO:0000313" key="2">
    <source>
        <dbReference type="EMBL" id="GBP10066.1"/>
    </source>
</evidence>
<evidence type="ECO:0000256" key="1">
    <source>
        <dbReference type="SAM" id="MobiDB-lite"/>
    </source>
</evidence>
<gene>
    <name evidence="2" type="ORF">EVAR_77501_1</name>
</gene>
<sequence length="98" mass="10854">MVFAYSDLCPVRPRSGKPTLQKQSPSIPKPLKPHVRSLTAPRCAADLPDNVCGCLVRSSYVERLALKSTPTQVEAAYNRCHQSIDMDGTNESPCYPRH</sequence>
<dbReference type="AlphaFoldDB" id="A0A4C1T798"/>
<protein>
    <submittedName>
        <fullName evidence="2">Uncharacterized protein</fullName>
    </submittedName>
</protein>
<reference evidence="2 3" key="1">
    <citation type="journal article" date="2019" name="Commun. Biol.">
        <title>The bagworm genome reveals a unique fibroin gene that provides high tensile strength.</title>
        <authorList>
            <person name="Kono N."/>
            <person name="Nakamura H."/>
            <person name="Ohtoshi R."/>
            <person name="Tomita M."/>
            <person name="Numata K."/>
            <person name="Arakawa K."/>
        </authorList>
    </citation>
    <scope>NUCLEOTIDE SEQUENCE [LARGE SCALE GENOMIC DNA]</scope>
</reference>
<organism evidence="2 3">
    <name type="scientific">Eumeta variegata</name>
    <name type="common">Bagworm moth</name>
    <name type="synonym">Eumeta japonica</name>
    <dbReference type="NCBI Taxonomy" id="151549"/>
    <lineage>
        <taxon>Eukaryota</taxon>
        <taxon>Metazoa</taxon>
        <taxon>Ecdysozoa</taxon>
        <taxon>Arthropoda</taxon>
        <taxon>Hexapoda</taxon>
        <taxon>Insecta</taxon>
        <taxon>Pterygota</taxon>
        <taxon>Neoptera</taxon>
        <taxon>Endopterygota</taxon>
        <taxon>Lepidoptera</taxon>
        <taxon>Glossata</taxon>
        <taxon>Ditrysia</taxon>
        <taxon>Tineoidea</taxon>
        <taxon>Psychidae</taxon>
        <taxon>Oiketicinae</taxon>
        <taxon>Eumeta</taxon>
    </lineage>
</organism>
<name>A0A4C1T798_EUMVA</name>
<keyword evidence="3" id="KW-1185">Reference proteome</keyword>
<evidence type="ECO:0000313" key="3">
    <source>
        <dbReference type="Proteomes" id="UP000299102"/>
    </source>
</evidence>
<dbReference type="Proteomes" id="UP000299102">
    <property type="component" value="Unassembled WGS sequence"/>
</dbReference>